<sequence>METKNALFLPFMQIPTGHHHVADALMETVQSIRADMACEKVDILSYSYGNMEKAVSSAYLNWIKFFPGVYDRLYRLAACKEQSLHRRNRFYEAMFLYFFKRLVTQHDPHILISTHALPSNLASSLKLKNRLRSITVNAYTDFFINDVWGIDAIDYHLVPTAAAKTFLVKNGVSEERVLVTGVPIHPVFQAKEFKAKTAGTIKVLVTGGSLGAGLIRKLLSSLSSEAIHYYVLCGKNESLHRELLSKQFDNVTPIPYIDHKAEMNAIYDRIDAVLTKPGGVTISECLMKQKPIFMYAPLPGQEKINARELNRLGVAMMVDLHNNPEQEIVRFFGSQREQENYRKQIHDYHRQLEDRPLSELLVNILNNRH</sequence>
<organism evidence="7 8">
    <name type="scientific">Lentibacillus halophilus</name>
    <dbReference type="NCBI Taxonomy" id="295065"/>
    <lineage>
        <taxon>Bacteria</taxon>
        <taxon>Bacillati</taxon>
        <taxon>Bacillota</taxon>
        <taxon>Bacilli</taxon>
        <taxon>Bacillales</taxon>
        <taxon>Bacillaceae</taxon>
        <taxon>Lentibacillus</taxon>
    </lineage>
</organism>
<dbReference type="Pfam" id="PF04101">
    <property type="entry name" value="Glyco_tran_28_C"/>
    <property type="match status" value="1"/>
</dbReference>
<dbReference type="RefSeq" id="WP_343753827.1">
    <property type="nucleotide sequence ID" value="NZ_BAAADM010000055.1"/>
</dbReference>
<dbReference type="InterPro" id="IPR007235">
    <property type="entry name" value="Glyco_trans_28_C"/>
</dbReference>
<dbReference type="PANTHER" id="PTHR43025">
    <property type="entry name" value="MONOGALACTOSYLDIACYLGLYCEROL SYNTHASE"/>
    <property type="match status" value="1"/>
</dbReference>
<evidence type="ECO:0000256" key="4">
    <source>
        <dbReference type="ARBA" id="ARBA00022679"/>
    </source>
</evidence>
<dbReference type="PANTHER" id="PTHR43025:SF3">
    <property type="entry name" value="MONOGALACTOSYLDIACYLGLYCEROL SYNTHASE 1, CHLOROPLASTIC"/>
    <property type="match status" value="1"/>
</dbReference>
<dbReference type="Proteomes" id="UP001501459">
    <property type="component" value="Unassembled WGS sequence"/>
</dbReference>
<dbReference type="InterPro" id="IPR009695">
    <property type="entry name" value="Diacylglyc_glucosyltr_N"/>
</dbReference>
<proteinExistence type="inferred from homology"/>
<evidence type="ECO:0000313" key="7">
    <source>
        <dbReference type="EMBL" id="GAA0446553.1"/>
    </source>
</evidence>
<evidence type="ECO:0000256" key="1">
    <source>
        <dbReference type="ARBA" id="ARBA00004370"/>
    </source>
</evidence>
<dbReference type="Pfam" id="PF06925">
    <property type="entry name" value="MGDG_synth"/>
    <property type="match status" value="1"/>
</dbReference>
<evidence type="ECO:0000256" key="3">
    <source>
        <dbReference type="ARBA" id="ARBA00022676"/>
    </source>
</evidence>
<evidence type="ECO:0000259" key="6">
    <source>
        <dbReference type="Pfam" id="PF06925"/>
    </source>
</evidence>
<comment type="caution">
    <text evidence="7">The sequence shown here is derived from an EMBL/GenBank/DDBJ whole genome shotgun (WGS) entry which is preliminary data.</text>
</comment>
<dbReference type="SUPFAM" id="SSF53756">
    <property type="entry name" value="UDP-Glycosyltransferase/glycogen phosphorylase"/>
    <property type="match status" value="1"/>
</dbReference>
<dbReference type="InterPro" id="IPR050519">
    <property type="entry name" value="Glycosyltransf_28_UgtP"/>
</dbReference>
<comment type="similarity">
    <text evidence="2">Belongs to the glycosyltransferase 28 family.</text>
</comment>
<reference evidence="8" key="1">
    <citation type="journal article" date="2019" name="Int. J. Syst. Evol. Microbiol.">
        <title>The Global Catalogue of Microorganisms (GCM) 10K type strain sequencing project: providing services to taxonomists for standard genome sequencing and annotation.</title>
        <authorList>
            <consortium name="The Broad Institute Genomics Platform"/>
            <consortium name="The Broad Institute Genome Sequencing Center for Infectious Disease"/>
            <person name="Wu L."/>
            <person name="Ma J."/>
        </authorList>
    </citation>
    <scope>NUCLEOTIDE SEQUENCE [LARGE SCALE GENOMIC DNA]</scope>
    <source>
        <strain evidence="8">JCM 12149</strain>
    </source>
</reference>
<comment type="subcellular location">
    <subcellularLocation>
        <location evidence="1">Membrane</location>
    </subcellularLocation>
</comment>
<keyword evidence="3" id="KW-0328">Glycosyltransferase</keyword>
<keyword evidence="4 7" id="KW-0808">Transferase</keyword>
<feature type="domain" description="Glycosyl transferase family 28 C-terminal" evidence="5">
    <location>
        <begin position="203"/>
        <end position="325"/>
    </location>
</feature>
<protein>
    <submittedName>
        <fullName evidence="7">Glycosyl transferase</fullName>
    </submittedName>
</protein>
<feature type="domain" description="Diacylglycerol glucosyltransferase N-terminal" evidence="6">
    <location>
        <begin position="18"/>
        <end position="184"/>
    </location>
</feature>
<evidence type="ECO:0000256" key="2">
    <source>
        <dbReference type="ARBA" id="ARBA00006962"/>
    </source>
</evidence>
<dbReference type="GO" id="GO:0016740">
    <property type="term" value="F:transferase activity"/>
    <property type="evidence" value="ECO:0007669"/>
    <property type="project" value="UniProtKB-KW"/>
</dbReference>
<dbReference type="EMBL" id="BAAADM010000055">
    <property type="protein sequence ID" value="GAA0446553.1"/>
    <property type="molecule type" value="Genomic_DNA"/>
</dbReference>
<keyword evidence="8" id="KW-1185">Reference proteome</keyword>
<evidence type="ECO:0000313" key="8">
    <source>
        <dbReference type="Proteomes" id="UP001501459"/>
    </source>
</evidence>
<dbReference type="Gene3D" id="3.40.50.2000">
    <property type="entry name" value="Glycogen Phosphorylase B"/>
    <property type="match status" value="1"/>
</dbReference>
<evidence type="ECO:0000259" key="5">
    <source>
        <dbReference type="Pfam" id="PF04101"/>
    </source>
</evidence>
<accession>A0ABP3J9S5</accession>
<gene>
    <name evidence="7" type="ORF">GCM10008983_25530</name>
</gene>
<name>A0ABP3J9S5_9BACI</name>